<dbReference type="SUPFAM" id="SSF51735">
    <property type="entry name" value="NAD(P)-binding Rossmann-fold domains"/>
    <property type="match status" value="1"/>
</dbReference>
<evidence type="ECO:0000313" key="2">
    <source>
        <dbReference type="EMBL" id="RJE17405.1"/>
    </source>
</evidence>
<feature type="non-terminal residue" evidence="2">
    <location>
        <position position="244"/>
    </location>
</feature>
<evidence type="ECO:0000259" key="1">
    <source>
        <dbReference type="Pfam" id="PF22917"/>
    </source>
</evidence>
<evidence type="ECO:0000313" key="3">
    <source>
        <dbReference type="Proteomes" id="UP000266188"/>
    </source>
</evidence>
<dbReference type="EMBL" id="MVGC01001012">
    <property type="protein sequence ID" value="RJE17405.1"/>
    <property type="molecule type" value="Genomic_DNA"/>
</dbReference>
<dbReference type="PANTHER" id="PTHR32487:SF0">
    <property type="entry name" value="3-OXO-DELTA(4,5)-STEROID 5-BETA-REDUCTASE"/>
    <property type="match status" value="1"/>
</dbReference>
<dbReference type="InterPro" id="IPR036291">
    <property type="entry name" value="NAD(P)-bd_dom_sf"/>
</dbReference>
<dbReference type="CDD" id="cd08948">
    <property type="entry name" value="5beta-POR_like_SDR_a"/>
    <property type="match status" value="1"/>
</dbReference>
<comment type="caution">
    <text evidence="2">The sequence shown here is derived from an EMBL/GenBank/DDBJ whole genome shotgun (WGS) entry which is preliminary data.</text>
</comment>
<dbReference type="Gene3D" id="3.40.50.720">
    <property type="entry name" value="NAD(P)-binding Rossmann-like Domain"/>
    <property type="match status" value="1"/>
</dbReference>
<dbReference type="OrthoDB" id="1731983at2759"/>
<name>A0A3A2ZHN7_9EURO</name>
<proteinExistence type="predicted"/>
<dbReference type="AlphaFoldDB" id="A0A3A2ZHN7"/>
<dbReference type="InterPro" id="IPR055222">
    <property type="entry name" value="PRISE-like_Rossmann-fold"/>
</dbReference>
<accession>A0A3A2ZHN7</accession>
<dbReference type="PANTHER" id="PTHR32487">
    <property type="entry name" value="3-OXO-DELTA(4,5)-STEROID 5-BETA-REDUCTASE"/>
    <property type="match status" value="1"/>
</dbReference>
<keyword evidence="3" id="KW-1185">Reference proteome</keyword>
<dbReference type="STRING" id="2070753.A0A3A2ZHN7"/>
<protein>
    <recommendedName>
        <fullName evidence="1">PRISE-like Rossmann-fold domain-containing protein</fullName>
    </recommendedName>
</protein>
<gene>
    <name evidence="2" type="ORF">PHISCL_10259</name>
</gene>
<dbReference type="Pfam" id="PF22917">
    <property type="entry name" value="PRISE"/>
    <property type="match status" value="1"/>
</dbReference>
<reference evidence="3" key="1">
    <citation type="submission" date="2017-02" db="EMBL/GenBank/DDBJ databases">
        <authorList>
            <person name="Tafer H."/>
            <person name="Lopandic K."/>
        </authorList>
    </citation>
    <scope>NUCLEOTIDE SEQUENCE [LARGE SCALE GENOMIC DNA]</scope>
    <source>
        <strain evidence="3">CBS 366.77</strain>
    </source>
</reference>
<sequence>MLRNLLTALAFTGAERTLKRVILTTGAKHYGVHLGPVKCPMEETDPWIEGAGRPPNFYYRQQRILKEMSETSVGKGGGGWDWVVTYPNDVLGIVSGNFMNLVTALGVYAVICKELQEPFVFPGSREFYTRFDSFTDSRLHARFCRWAALEPDCKNQAFNVVDGDVQSWQTLWPKLANRFGLTVPADQFKGQDEKVVPLIERPPIIEQKESMGLEEVKRGEVRMRIDLSAWADRDEVKKAWERVA</sequence>
<dbReference type="Proteomes" id="UP000266188">
    <property type="component" value="Unassembled WGS sequence"/>
</dbReference>
<organism evidence="2 3">
    <name type="scientific">Aspergillus sclerotialis</name>
    <dbReference type="NCBI Taxonomy" id="2070753"/>
    <lineage>
        <taxon>Eukaryota</taxon>
        <taxon>Fungi</taxon>
        <taxon>Dikarya</taxon>
        <taxon>Ascomycota</taxon>
        <taxon>Pezizomycotina</taxon>
        <taxon>Eurotiomycetes</taxon>
        <taxon>Eurotiomycetidae</taxon>
        <taxon>Eurotiales</taxon>
        <taxon>Aspergillaceae</taxon>
        <taxon>Aspergillus</taxon>
        <taxon>Aspergillus subgen. Polypaecilum</taxon>
    </lineage>
</organism>
<feature type="domain" description="PRISE-like Rossmann-fold" evidence="1">
    <location>
        <begin position="17"/>
        <end position="194"/>
    </location>
</feature>